<dbReference type="AlphaFoldDB" id="A0A6A6PGL9"/>
<reference evidence="2" key="1">
    <citation type="journal article" date="2020" name="Stud. Mycol.">
        <title>101 Dothideomycetes genomes: a test case for predicting lifestyles and emergence of pathogens.</title>
        <authorList>
            <person name="Haridas S."/>
            <person name="Albert R."/>
            <person name="Binder M."/>
            <person name="Bloem J."/>
            <person name="Labutti K."/>
            <person name="Salamov A."/>
            <person name="Andreopoulos B."/>
            <person name="Baker S."/>
            <person name="Barry K."/>
            <person name="Bills G."/>
            <person name="Bluhm B."/>
            <person name="Cannon C."/>
            <person name="Castanera R."/>
            <person name="Culley D."/>
            <person name="Daum C."/>
            <person name="Ezra D."/>
            <person name="Gonzalez J."/>
            <person name="Henrissat B."/>
            <person name="Kuo A."/>
            <person name="Liang C."/>
            <person name="Lipzen A."/>
            <person name="Lutzoni F."/>
            <person name="Magnuson J."/>
            <person name="Mondo S."/>
            <person name="Nolan M."/>
            <person name="Ohm R."/>
            <person name="Pangilinan J."/>
            <person name="Park H.-J."/>
            <person name="Ramirez L."/>
            <person name="Alfaro M."/>
            <person name="Sun H."/>
            <person name="Tritt A."/>
            <person name="Yoshinaga Y."/>
            <person name="Zwiers L.-H."/>
            <person name="Turgeon B."/>
            <person name="Goodwin S."/>
            <person name="Spatafora J."/>
            <person name="Crous P."/>
            <person name="Grigoriev I."/>
        </authorList>
    </citation>
    <scope>NUCLEOTIDE SEQUENCE</scope>
    <source>
        <strain evidence="2">CBS 113389</strain>
    </source>
</reference>
<organism evidence="2 3">
    <name type="scientific">Neohortaea acidophila</name>
    <dbReference type="NCBI Taxonomy" id="245834"/>
    <lineage>
        <taxon>Eukaryota</taxon>
        <taxon>Fungi</taxon>
        <taxon>Dikarya</taxon>
        <taxon>Ascomycota</taxon>
        <taxon>Pezizomycotina</taxon>
        <taxon>Dothideomycetes</taxon>
        <taxon>Dothideomycetidae</taxon>
        <taxon>Mycosphaerellales</taxon>
        <taxon>Teratosphaeriaceae</taxon>
        <taxon>Neohortaea</taxon>
    </lineage>
</organism>
<dbReference type="RefSeq" id="XP_033585017.1">
    <property type="nucleotide sequence ID" value="XM_033737850.1"/>
</dbReference>
<keyword evidence="3" id="KW-1185">Reference proteome</keyword>
<accession>A0A6A6PGL9</accession>
<evidence type="ECO:0000256" key="1">
    <source>
        <dbReference type="SAM" id="MobiDB-lite"/>
    </source>
</evidence>
<feature type="region of interest" description="Disordered" evidence="1">
    <location>
        <begin position="265"/>
        <end position="347"/>
    </location>
</feature>
<gene>
    <name evidence="2" type="ORF">BDY17DRAFT_328512</name>
</gene>
<proteinExistence type="predicted"/>
<evidence type="ECO:0000313" key="2">
    <source>
        <dbReference type="EMBL" id="KAF2478447.1"/>
    </source>
</evidence>
<dbReference type="Proteomes" id="UP000799767">
    <property type="component" value="Unassembled WGS sequence"/>
</dbReference>
<feature type="compositionally biased region" description="Basic and acidic residues" evidence="1">
    <location>
        <begin position="265"/>
        <end position="275"/>
    </location>
</feature>
<name>A0A6A6PGL9_9PEZI</name>
<sequence>MAQVTTETHADIGMPSLTSSYIHQELSRFADIQARGIRYEFQQQEKRTHDQIKEQGERTRAQFEDVHARFDLVQTKQDLMQAKQDLLQATQVIISARQSNQTAYRLTSRIYPVEMFDTTKQILRKPPEDSFPRWVGNFWRLKQPRNWSKLAKLHEFYKTDGWKRWGVRSFEDVNGEDAEDEAQEEVEEEDEIELAPGHTSFAEAIEYAPDIALSELARHLGLNYDEIGVRVTNALVSDISGRITAQRSKRASSAVVDVMQEGKRYKTLGTRETDAKIPSPIEGKQTPSPEDEGNDRNPPSPTEVNTPPGRLPLRDLIGNDVPTRIEESPRTISTRIGWKPPSTSSNS</sequence>
<dbReference type="GeneID" id="54478852"/>
<protein>
    <submittedName>
        <fullName evidence="2">Uncharacterized protein</fullName>
    </submittedName>
</protein>
<evidence type="ECO:0000313" key="3">
    <source>
        <dbReference type="Proteomes" id="UP000799767"/>
    </source>
</evidence>
<dbReference type="EMBL" id="MU001652">
    <property type="protein sequence ID" value="KAF2478447.1"/>
    <property type="molecule type" value="Genomic_DNA"/>
</dbReference>
<dbReference type="OrthoDB" id="5409483at2759"/>